<organism evidence="2 3">
    <name type="scientific">Paenibacillus vini</name>
    <dbReference type="NCBI Taxonomy" id="1476024"/>
    <lineage>
        <taxon>Bacteria</taxon>
        <taxon>Bacillati</taxon>
        <taxon>Bacillota</taxon>
        <taxon>Bacilli</taxon>
        <taxon>Bacillales</taxon>
        <taxon>Paenibacillaceae</taxon>
        <taxon>Paenibacillus</taxon>
    </lineage>
</organism>
<feature type="domain" description="AB hydrolase-1" evidence="1">
    <location>
        <begin position="42"/>
        <end position="264"/>
    </location>
</feature>
<dbReference type="Gene3D" id="3.40.50.1820">
    <property type="entry name" value="alpha/beta hydrolase"/>
    <property type="match status" value="1"/>
</dbReference>
<dbReference type="PANTHER" id="PTHR43433:SF5">
    <property type="entry name" value="AB HYDROLASE-1 DOMAIN-CONTAINING PROTEIN"/>
    <property type="match status" value="1"/>
</dbReference>
<dbReference type="InterPro" id="IPR000073">
    <property type="entry name" value="AB_hydrolase_1"/>
</dbReference>
<dbReference type="InterPro" id="IPR050471">
    <property type="entry name" value="AB_hydrolase"/>
</dbReference>
<dbReference type="Pfam" id="PF12697">
    <property type="entry name" value="Abhydrolase_6"/>
    <property type="match status" value="1"/>
</dbReference>
<evidence type="ECO:0000259" key="1">
    <source>
        <dbReference type="Pfam" id="PF12697"/>
    </source>
</evidence>
<evidence type="ECO:0000313" key="3">
    <source>
        <dbReference type="Proteomes" id="UP000679992"/>
    </source>
</evidence>
<proteinExistence type="predicted"/>
<name>A0ABQ4MDY1_9BACL</name>
<keyword evidence="3" id="KW-1185">Reference proteome</keyword>
<dbReference type="GO" id="GO:0016787">
    <property type="term" value="F:hydrolase activity"/>
    <property type="evidence" value="ECO:0007669"/>
    <property type="project" value="UniProtKB-KW"/>
</dbReference>
<protein>
    <submittedName>
        <fullName evidence="2">Alpha/beta hydrolase</fullName>
    </submittedName>
</protein>
<dbReference type="PANTHER" id="PTHR43433">
    <property type="entry name" value="HYDROLASE, ALPHA/BETA FOLD FAMILY PROTEIN"/>
    <property type="match status" value="1"/>
</dbReference>
<dbReference type="SUPFAM" id="SSF53474">
    <property type="entry name" value="alpha/beta-Hydrolases"/>
    <property type="match status" value="1"/>
</dbReference>
<dbReference type="EMBL" id="BOSL01000010">
    <property type="protein sequence ID" value="GIP54158.1"/>
    <property type="molecule type" value="Genomic_DNA"/>
</dbReference>
<comment type="caution">
    <text evidence="2">The sequence shown here is derived from an EMBL/GenBank/DDBJ whole genome shotgun (WGS) entry which is preliminary data.</text>
</comment>
<dbReference type="RefSeq" id="WP_213655528.1">
    <property type="nucleotide sequence ID" value="NZ_BOSL01000010.1"/>
</dbReference>
<reference evidence="2 3" key="1">
    <citation type="submission" date="2021-03" db="EMBL/GenBank/DDBJ databases">
        <title>Antimicrobial resistance genes in bacteria isolated from Japanese honey, and their potential for conferring macrolide and lincosamide resistance in the American foulbrood pathogen Paenibacillus larvae.</title>
        <authorList>
            <person name="Okamoto M."/>
            <person name="Kumagai M."/>
            <person name="Kanamori H."/>
            <person name="Takamatsu D."/>
        </authorList>
    </citation>
    <scope>NUCLEOTIDE SEQUENCE [LARGE SCALE GENOMIC DNA]</scope>
    <source>
        <strain evidence="2 3">J42TS3</strain>
    </source>
</reference>
<sequence>MELIQSKNSVISKDGTKIAFVKQGEGPALILVAAATADHTDAEQLAARLAGQFTVYNFDRRGRGGSNEASPYAIDREVEDIHALIKEAGGSAFLFGSSSGAVLALEAASKLGSGVNKLFLYEPPFIVDESRPPVSPEYVNTLNRLVAEDDRSGAVEYFMTEAVGVPGEYIEFMKADPSWDKMSSMAHTLAYDGQIMGSTQSGRPLPADRWKVSIPVSVTSGENSPPFLHEAAKALADLLEQGEHRTLDGQDHSAVMMAPEALAAEIGRYFLG</sequence>
<dbReference type="Proteomes" id="UP000679992">
    <property type="component" value="Unassembled WGS sequence"/>
</dbReference>
<keyword evidence="2" id="KW-0378">Hydrolase</keyword>
<gene>
    <name evidence="2" type="ORF">J42TS3_31930</name>
</gene>
<evidence type="ECO:0000313" key="2">
    <source>
        <dbReference type="EMBL" id="GIP54158.1"/>
    </source>
</evidence>
<accession>A0ABQ4MDY1</accession>
<dbReference type="InterPro" id="IPR029058">
    <property type="entry name" value="AB_hydrolase_fold"/>
</dbReference>